<dbReference type="InterPro" id="IPR024983">
    <property type="entry name" value="CHAT_dom"/>
</dbReference>
<evidence type="ECO:0000259" key="2">
    <source>
        <dbReference type="Pfam" id="PF12770"/>
    </source>
</evidence>
<organism evidence="3 4">
    <name type="scientific">Calothrix parietina FACHB-288</name>
    <dbReference type="NCBI Taxonomy" id="2692896"/>
    <lineage>
        <taxon>Bacteria</taxon>
        <taxon>Bacillati</taxon>
        <taxon>Cyanobacteriota</taxon>
        <taxon>Cyanophyceae</taxon>
        <taxon>Nostocales</taxon>
        <taxon>Calotrichaceae</taxon>
        <taxon>Calothrix</taxon>
    </lineage>
</organism>
<proteinExistence type="predicted"/>
<feature type="region of interest" description="Disordered" evidence="1">
    <location>
        <begin position="1"/>
        <end position="21"/>
    </location>
</feature>
<evidence type="ECO:0000313" key="4">
    <source>
        <dbReference type="Proteomes" id="UP000658514"/>
    </source>
</evidence>
<comment type="caution">
    <text evidence="3">The sequence shown here is derived from an EMBL/GenBank/DDBJ whole genome shotgun (WGS) entry which is preliminary data.</text>
</comment>
<evidence type="ECO:0000313" key="3">
    <source>
        <dbReference type="EMBL" id="MBD2197630.1"/>
    </source>
</evidence>
<reference evidence="3 4" key="1">
    <citation type="journal article" date="2020" name="ISME J.">
        <title>Comparative genomics reveals insights into cyanobacterial evolution and habitat adaptation.</title>
        <authorList>
            <person name="Chen M.Y."/>
            <person name="Teng W.K."/>
            <person name="Zhao L."/>
            <person name="Hu C.X."/>
            <person name="Zhou Y.K."/>
            <person name="Han B.P."/>
            <person name="Song L.R."/>
            <person name="Shu W.S."/>
        </authorList>
    </citation>
    <scope>NUCLEOTIDE SEQUENCE [LARGE SCALE GENOMIC DNA]</scope>
    <source>
        <strain evidence="3 4">FACHB-288</strain>
    </source>
</reference>
<sequence>MLRLGEAGKAPSVGHTGKLPPDTQLPEFYKLWRSKYSQLGKRLRALRNVEDQSGGFSSVKDCDQASQSLASSFNQWLNSEDFLPLKKILEQVDSSEELRIVIQNNEVDLLRKLPWHLWDIIQSHNAEIAISSPNYQIPERIQRIRFKPRILAILGNSEGIKVDVDKKLLEQLGKEKNAEIVYLLEPNRKQIYEALWKDDKGWDILFFAGHGASHIHNGEGRIYINKNDSLSISDLKEDLKTAIKRGLRLAIFNSCEGLGLVKELESLHIPQVIVMKEPVPDEVAQEFLKYFLNYFANGESLYSAVRKAREKLQEIENLLPSATWLPVICQNPAEVPLTWQELTPPKVDYVSKIIEYLLLGIFSLGELLEAEVGDNQENISNSQQPDVIELTNVGDFWTRNLSKGQWVSITGALSQYAPMFIGPPMLKREVLRGYRRAIPKEDYENSYNQTAVDANIAFTAAQMVLRLNPEETQSDWVYMGFYHSIVRNSIPVFVAKKYYTNVVEPLFEKDGNRIAYVVEAKITGRLIPFPSNYIKEFIEKNNIKSYIKPELLSDVDKEILAIFVDGIHTKIEYLGTARYLDGDIWVALKSGVEEIFVSRFINLSDVEDVRQQSQALQSEAREFSPDGELVYQFDQVEKLIPGYQTVNSMIERFTKRRPPDA</sequence>
<dbReference type="EMBL" id="JACJQH010000030">
    <property type="protein sequence ID" value="MBD2197630.1"/>
    <property type="molecule type" value="Genomic_DNA"/>
</dbReference>
<dbReference type="Proteomes" id="UP000658514">
    <property type="component" value="Unassembled WGS sequence"/>
</dbReference>
<protein>
    <submittedName>
        <fullName evidence="3">CHAT domain-containing protein</fullName>
    </submittedName>
</protein>
<accession>A0ABR8AC86</accession>
<dbReference type="Pfam" id="PF12770">
    <property type="entry name" value="CHAT"/>
    <property type="match status" value="1"/>
</dbReference>
<evidence type="ECO:0000256" key="1">
    <source>
        <dbReference type="SAM" id="MobiDB-lite"/>
    </source>
</evidence>
<dbReference type="RefSeq" id="WP_190547278.1">
    <property type="nucleotide sequence ID" value="NZ_CAWPNO010000063.1"/>
</dbReference>
<keyword evidence="4" id="KW-1185">Reference proteome</keyword>
<feature type="domain" description="CHAT" evidence="2">
    <location>
        <begin position="169"/>
        <end position="316"/>
    </location>
</feature>
<gene>
    <name evidence="3" type="ORF">H6G24_19325</name>
</gene>
<name>A0ABR8AC86_9CYAN</name>